<keyword evidence="1" id="KW-0732">Signal</keyword>
<dbReference type="InterPro" id="IPR036186">
    <property type="entry name" value="Serpin_sf"/>
</dbReference>
<name>A0AAD9BSU5_DISEL</name>
<evidence type="ECO:0000259" key="2">
    <source>
        <dbReference type="Pfam" id="PF00079"/>
    </source>
</evidence>
<protein>
    <submittedName>
        <fullName evidence="3">Thyroxine-binding globulin</fullName>
    </submittedName>
</protein>
<feature type="signal peptide" evidence="1">
    <location>
        <begin position="1"/>
        <end position="20"/>
    </location>
</feature>
<evidence type="ECO:0000313" key="3">
    <source>
        <dbReference type="EMBL" id="KAK1889335.1"/>
    </source>
</evidence>
<sequence length="116" mass="12440">MRGIFASCALSAMLLAAAWADHHHHHVADASHSHNGELSCHKLSAPNADFAFALYKSLNANAAAGKNIFFSPLGISAALSWCPQGCWGNHSQLFSSLGYSAHTQNRSTRRTSIFST</sequence>
<reference evidence="3" key="1">
    <citation type="submission" date="2023-04" db="EMBL/GenBank/DDBJ databases">
        <title>Chromosome-level genome of Chaenocephalus aceratus.</title>
        <authorList>
            <person name="Park H."/>
        </authorList>
    </citation>
    <scope>NUCLEOTIDE SEQUENCE</scope>
    <source>
        <strain evidence="3">DE</strain>
        <tissue evidence="3">Muscle</tissue>
    </source>
</reference>
<organism evidence="3 4">
    <name type="scientific">Dissostichus eleginoides</name>
    <name type="common">Patagonian toothfish</name>
    <name type="synonym">Dissostichus amissus</name>
    <dbReference type="NCBI Taxonomy" id="100907"/>
    <lineage>
        <taxon>Eukaryota</taxon>
        <taxon>Metazoa</taxon>
        <taxon>Chordata</taxon>
        <taxon>Craniata</taxon>
        <taxon>Vertebrata</taxon>
        <taxon>Euteleostomi</taxon>
        <taxon>Actinopterygii</taxon>
        <taxon>Neopterygii</taxon>
        <taxon>Teleostei</taxon>
        <taxon>Neoteleostei</taxon>
        <taxon>Acanthomorphata</taxon>
        <taxon>Eupercaria</taxon>
        <taxon>Perciformes</taxon>
        <taxon>Notothenioidei</taxon>
        <taxon>Nototheniidae</taxon>
        <taxon>Dissostichus</taxon>
    </lineage>
</organism>
<dbReference type="InterPro" id="IPR042178">
    <property type="entry name" value="Serpin_sf_1"/>
</dbReference>
<dbReference type="Gene3D" id="3.30.497.10">
    <property type="entry name" value="Antithrombin, subunit I, domain 2"/>
    <property type="match status" value="1"/>
</dbReference>
<accession>A0AAD9BSU5</accession>
<evidence type="ECO:0000313" key="4">
    <source>
        <dbReference type="Proteomes" id="UP001228049"/>
    </source>
</evidence>
<dbReference type="Proteomes" id="UP001228049">
    <property type="component" value="Unassembled WGS sequence"/>
</dbReference>
<gene>
    <name evidence="3" type="ORF">KUDE01_014012</name>
</gene>
<proteinExistence type="predicted"/>
<evidence type="ECO:0000256" key="1">
    <source>
        <dbReference type="SAM" id="SignalP"/>
    </source>
</evidence>
<comment type="caution">
    <text evidence="3">The sequence shown here is derived from an EMBL/GenBank/DDBJ whole genome shotgun (WGS) entry which is preliminary data.</text>
</comment>
<feature type="domain" description="Serpin" evidence="2">
    <location>
        <begin position="47"/>
        <end position="102"/>
    </location>
</feature>
<keyword evidence="4" id="KW-1185">Reference proteome</keyword>
<dbReference type="EMBL" id="JASDAP010000017">
    <property type="protein sequence ID" value="KAK1889335.1"/>
    <property type="molecule type" value="Genomic_DNA"/>
</dbReference>
<dbReference type="AlphaFoldDB" id="A0AAD9BSU5"/>
<dbReference type="SUPFAM" id="SSF56574">
    <property type="entry name" value="Serpins"/>
    <property type="match status" value="1"/>
</dbReference>
<dbReference type="Pfam" id="PF00079">
    <property type="entry name" value="Serpin"/>
    <property type="match status" value="1"/>
</dbReference>
<dbReference type="InterPro" id="IPR023796">
    <property type="entry name" value="Serpin_dom"/>
</dbReference>
<feature type="chain" id="PRO_5041978728" evidence="1">
    <location>
        <begin position="21"/>
        <end position="116"/>
    </location>
</feature>